<keyword evidence="2" id="KW-0479">Metal-binding</keyword>
<dbReference type="InterPro" id="IPR019996">
    <property type="entry name" value="Salicylate_synthase"/>
</dbReference>
<dbReference type="InterPro" id="IPR005801">
    <property type="entry name" value="ADC_synthase"/>
</dbReference>
<comment type="caution">
    <text evidence="6">The sequence shown here is derived from an EMBL/GenBank/DDBJ whole genome shotgun (WGS) entry which is preliminary data.</text>
</comment>
<evidence type="ECO:0000313" key="7">
    <source>
        <dbReference type="Proteomes" id="UP001422759"/>
    </source>
</evidence>
<keyword evidence="3" id="KW-0460">Magnesium</keyword>
<dbReference type="InterPro" id="IPR019999">
    <property type="entry name" value="Anth_synth_I-like"/>
</dbReference>
<evidence type="ECO:0000256" key="3">
    <source>
        <dbReference type="ARBA" id="ARBA00022842"/>
    </source>
</evidence>
<evidence type="ECO:0000256" key="4">
    <source>
        <dbReference type="ARBA" id="ARBA00023239"/>
    </source>
</evidence>
<sequence length="444" mass="47531">MSQRQHYAETEVDAPHDPLLTVARLAALHRDDSHVVHEQGATWHFCAGALAEITVDRRQVHYTCGTDRRSIPWTRRPLDVVADLLEALPVRRWRAYGWAGFELAEAQAGRPPAAGAAPLLHLVVPREEVRITAGRALLRTTGPDGPDRLAALLAGPAPERVSGQRGIAGLDLGVGADQYLKSVAAAVDEIGAGAFEKVVLSRVVPVPAAIDLVATFVHGRRHNTPARSFLLNLGGLRAAGFSPELVVSVTAAGLVRTQPLAGTRALTASAAENHRLREELLADAKEIHEHQISVTAAYEELGTVCEPGTVTVEEHMAVRERGTVQHLASRLSGLLAPGLRNWDAFAALFPAITVSGIPKSAALAAVRAYEPVPREMYGGAVLAVDHDGELDAALVLRAVYQQAGQVWLRAGAGIVRQSTPERELEETCEKLRSIATYLIPAPTP</sequence>
<dbReference type="Proteomes" id="UP001422759">
    <property type="component" value="Unassembled WGS sequence"/>
</dbReference>
<feature type="domain" description="Chorismate-utilising enzyme C-terminal" evidence="5">
    <location>
        <begin position="177"/>
        <end position="430"/>
    </location>
</feature>
<dbReference type="PANTHER" id="PTHR11236">
    <property type="entry name" value="AMINOBENZOATE/ANTHRANILATE SYNTHASE"/>
    <property type="match status" value="1"/>
</dbReference>
<dbReference type="PRINTS" id="PR00095">
    <property type="entry name" value="ANTSNTHASEI"/>
</dbReference>
<dbReference type="RefSeq" id="WP_344462168.1">
    <property type="nucleotide sequence ID" value="NZ_BAAANT010000006.1"/>
</dbReference>
<evidence type="ECO:0000313" key="6">
    <source>
        <dbReference type="EMBL" id="GAA2136205.1"/>
    </source>
</evidence>
<dbReference type="NCBIfam" id="TIGR03494">
    <property type="entry name" value="salicyl_syn"/>
    <property type="match status" value="1"/>
</dbReference>
<dbReference type="PANTHER" id="PTHR11236:SF48">
    <property type="entry name" value="ISOCHORISMATE SYNTHASE MENF"/>
    <property type="match status" value="1"/>
</dbReference>
<reference evidence="6 7" key="1">
    <citation type="journal article" date="2019" name="Int. J. Syst. Evol. Microbiol.">
        <title>The Global Catalogue of Microorganisms (GCM) 10K type strain sequencing project: providing services to taxonomists for standard genome sequencing and annotation.</title>
        <authorList>
            <consortium name="The Broad Institute Genomics Platform"/>
            <consortium name="The Broad Institute Genome Sequencing Center for Infectious Disease"/>
            <person name="Wu L."/>
            <person name="Ma J."/>
        </authorList>
    </citation>
    <scope>NUCLEOTIDE SEQUENCE [LARGE SCALE GENOMIC DNA]</scope>
    <source>
        <strain evidence="6 7">JCM 14560</strain>
    </source>
</reference>
<accession>A0ABN2Z3H8</accession>
<proteinExistence type="predicted"/>
<gene>
    <name evidence="6" type="ORF">GCM10009760_15540</name>
</gene>
<keyword evidence="7" id="KW-1185">Reference proteome</keyword>
<keyword evidence="4" id="KW-0456">Lyase</keyword>
<dbReference type="SUPFAM" id="SSF56322">
    <property type="entry name" value="ADC synthase"/>
    <property type="match status" value="1"/>
</dbReference>
<protein>
    <submittedName>
        <fullName evidence="6">Salicylate synthase</fullName>
    </submittedName>
</protein>
<organism evidence="6 7">
    <name type="scientific">Kitasatospora kazusensis</name>
    <dbReference type="NCBI Taxonomy" id="407974"/>
    <lineage>
        <taxon>Bacteria</taxon>
        <taxon>Bacillati</taxon>
        <taxon>Actinomycetota</taxon>
        <taxon>Actinomycetes</taxon>
        <taxon>Kitasatosporales</taxon>
        <taxon>Streptomycetaceae</taxon>
        <taxon>Kitasatospora</taxon>
    </lineage>
</organism>
<evidence type="ECO:0000256" key="2">
    <source>
        <dbReference type="ARBA" id="ARBA00022723"/>
    </source>
</evidence>
<dbReference type="Gene3D" id="3.60.120.10">
    <property type="entry name" value="Anthranilate synthase"/>
    <property type="match status" value="1"/>
</dbReference>
<name>A0ABN2Z3H8_9ACTN</name>
<dbReference type="InterPro" id="IPR015890">
    <property type="entry name" value="Chorismate_C"/>
</dbReference>
<evidence type="ECO:0000256" key="1">
    <source>
        <dbReference type="ARBA" id="ARBA00001946"/>
    </source>
</evidence>
<dbReference type="Pfam" id="PF00425">
    <property type="entry name" value="Chorismate_bind"/>
    <property type="match status" value="1"/>
</dbReference>
<dbReference type="EMBL" id="BAAANT010000006">
    <property type="protein sequence ID" value="GAA2136205.1"/>
    <property type="molecule type" value="Genomic_DNA"/>
</dbReference>
<evidence type="ECO:0000259" key="5">
    <source>
        <dbReference type="Pfam" id="PF00425"/>
    </source>
</evidence>
<comment type="cofactor">
    <cofactor evidence="1">
        <name>Mg(2+)</name>
        <dbReference type="ChEBI" id="CHEBI:18420"/>
    </cofactor>
</comment>